<evidence type="ECO:0000256" key="8">
    <source>
        <dbReference type="ARBA" id="ARBA00033282"/>
    </source>
</evidence>
<evidence type="ECO:0000313" key="13">
    <source>
        <dbReference type="Proteomes" id="UP000015101"/>
    </source>
</evidence>
<evidence type="ECO:0000256" key="9">
    <source>
        <dbReference type="ARBA" id="ARBA00046145"/>
    </source>
</evidence>
<organism evidence="12 13">
    <name type="scientific">Helobdella robusta</name>
    <name type="common">Californian leech</name>
    <dbReference type="NCBI Taxonomy" id="6412"/>
    <lineage>
        <taxon>Eukaryota</taxon>
        <taxon>Metazoa</taxon>
        <taxon>Spiralia</taxon>
        <taxon>Lophotrochozoa</taxon>
        <taxon>Annelida</taxon>
        <taxon>Clitellata</taxon>
        <taxon>Hirudinea</taxon>
        <taxon>Rhynchobdellida</taxon>
        <taxon>Glossiphoniidae</taxon>
        <taxon>Helobdella</taxon>
    </lineage>
</organism>
<evidence type="ECO:0000256" key="5">
    <source>
        <dbReference type="ARBA" id="ARBA00022737"/>
    </source>
</evidence>
<dbReference type="HOGENOM" id="CLU_861308_0_0_1"/>
<dbReference type="InterPro" id="IPR011993">
    <property type="entry name" value="PH-like_dom_sf"/>
</dbReference>
<dbReference type="AlphaFoldDB" id="T1F4S2"/>
<reference evidence="11 13" key="2">
    <citation type="journal article" date="2013" name="Nature">
        <title>Insights into bilaterian evolution from three spiralian genomes.</title>
        <authorList>
            <person name="Simakov O."/>
            <person name="Marletaz F."/>
            <person name="Cho S.J."/>
            <person name="Edsinger-Gonzales E."/>
            <person name="Havlak P."/>
            <person name="Hellsten U."/>
            <person name="Kuo D.H."/>
            <person name="Larsson T."/>
            <person name="Lv J."/>
            <person name="Arendt D."/>
            <person name="Savage R."/>
            <person name="Osoegawa K."/>
            <person name="de Jong P."/>
            <person name="Grimwood J."/>
            <person name="Chapman J.A."/>
            <person name="Shapiro H."/>
            <person name="Aerts A."/>
            <person name="Otillar R.P."/>
            <person name="Terry A.Y."/>
            <person name="Boore J.L."/>
            <person name="Grigoriev I.V."/>
            <person name="Lindberg D.R."/>
            <person name="Seaver E.C."/>
            <person name="Weisblat D.A."/>
            <person name="Putnam N.H."/>
            <person name="Rokhsar D.S."/>
        </authorList>
    </citation>
    <scope>NUCLEOTIDE SEQUENCE</scope>
</reference>
<dbReference type="GO" id="GO:0005158">
    <property type="term" value="F:insulin receptor binding"/>
    <property type="evidence" value="ECO:0007669"/>
    <property type="project" value="InterPro"/>
</dbReference>
<dbReference type="Pfam" id="PF02174">
    <property type="entry name" value="IRS"/>
    <property type="match status" value="1"/>
</dbReference>
<name>T1F4S2_HELRO</name>
<evidence type="ECO:0000313" key="11">
    <source>
        <dbReference type="EMBL" id="ESO04841.1"/>
    </source>
</evidence>
<dbReference type="Proteomes" id="UP000015101">
    <property type="component" value="Unassembled WGS sequence"/>
</dbReference>
<evidence type="ECO:0000256" key="1">
    <source>
        <dbReference type="ARBA" id="ARBA00011440"/>
    </source>
</evidence>
<dbReference type="Gene3D" id="2.30.29.30">
    <property type="entry name" value="Pleckstrin-homology domain (PH domain)/Phosphotyrosine-binding domain (PTB)"/>
    <property type="match status" value="2"/>
</dbReference>
<dbReference type="GO" id="GO:0048477">
    <property type="term" value="P:oogenesis"/>
    <property type="evidence" value="ECO:0007669"/>
    <property type="project" value="UniProtKB-KW"/>
</dbReference>
<dbReference type="InterPro" id="IPR002404">
    <property type="entry name" value="IRS_PTB"/>
</dbReference>
<dbReference type="PRINTS" id="PR00628">
    <property type="entry name" value="INSULINRSI"/>
</dbReference>
<accession>T1F4S2</accession>
<comment type="function">
    <text evidence="9">Activates phosphatidylinositol 3-kinase when bound to the regulatory p85 subunit. May mediate the control of various cellular processes by insulin-like peptides. When phosphorylated by the insulin receptor binds specifically to various cellular proteins containing SH2 domains. Involved in control of cell proliferation, cell size, and body and organ growth throughout development. Also has a role in a signaling pathway controlling the physiological response required to endure periods of low nutrient conditions. Insulin/insulin-like growth factor (IGF) signaling pathway has a role in regulating aging and is necessary in the ovary for vitellogenic maturation.</text>
</comment>
<sequence>MALHAELVRPEMMSLPKTADRKSIGVKTDDIKMKGNLLKLKTKKFKYFVLRDETDSTRARLEYYPDERTFLANQTPPRRSIILKDCLNMNKGEPILKSGKFSLDHYDLSKISSFTSDASPSGATNQGINVFKKYVLYIYTHKDVFKIGFPSEAEQEEWFFMMQQLRSRSIKKETITNEFEHVWPVKLVPQSYGCGRKMKSGFYHFCLNNKFVNLIRMTDKEEDSAIYSFALSEIKKIGDSHKYFIMIIGSGSALGEGALWFLVEDIQIAKNMHTIVYKDAPKFGPGSGQNPAFFSNPVESGPGRIWWPDLGPDLSVYQLLKML</sequence>
<dbReference type="eggNOG" id="ENOG502QUNU">
    <property type="taxonomic scope" value="Eukaryota"/>
</dbReference>
<dbReference type="PANTHER" id="PTHR10614:SF13">
    <property type="entry name" value="INSULIN RECEPTOR SUBSTRATE 1"/>
    <property type="match status" value="1"/>
</dbReference>
<dbReference type="GO" id="GO:0008286">
    <property type="term" value="P:insulin receptor signaling pathway"/>
    <property type="evidence" value="ECO:0007669"/>
    <property type="project" value="InterPro"/>
</dbReference>
<dbReference type="PROSITE" id="PS50003">
    <property type="entry name" value="PH_DOMAIN"/>
    <property type="match status" value="1"/>
</dbReference>
<evidence type="ECO:0000256" key="4">
    <source>
        <dbReference type="ARBA" id="ARBA00022604"/>
    </source>
</evidence>
<dbReference type="EnsemblMetazoa" id="HelroT171842">
    <property type="protein sequence ID" value="HelroP171842"/>
    <property type="gene ID" value="HelroG171842"/>
</dbReference>
<comment type="subunit">
    <text evidence="1">Bindings to phosphatidylinositol 3-kinase and SHP2.</text>
</comment>
<gene>
    <name evidence="12" type="primary">20203821</name>
    <name evidence="11" type="ORF">HELRODRAFT_171842</name>
</gene>
<dbReference type="EMBL" id="AMQM01003944">
    <property type="status" value="NOT_ANNOTATED_CDS"/>
    <property type="molecule type" value="Genomic_DNA"/>
</dbReference>
<feature type="domain" description="PH" evidence="10">
    <location>
        <begin position="30"/>
        <end position="167"/>
    </location>
</feature>
<evidence type="ECO:0000256" key="2">
    <source>
        <dbReference type="ARBA" id="ARBA00015710"/>
    </source>
</evidence>
<dbReference type="GeneID" id="20203821"/>
<evidence type="ECO:0000256" key="7">
    <source>
        <dbReference type="ARBA" id="ARBA00022943"/>
    </source>
</evidence>
<protein>
    <recommendedName>
        <fullName evidence="2">Insulin receptor substrate 1</fullName>
    </recommendedName>
    <alternativeName>
        <fullName evidence="8">Protein chico</fullName>
    </alternativeName>
</protein>
<keyword evidence="4" id="KW-0341">Growth regulation</keyword>
<evidence type="ECO:0000256" key="6">
    <source>
        <dbReference type="ARBA" id="ARBA00022782"/>
    </source>
</evidence>
<dbReference type="SUPFAM" id="SSF50729">
    <property type="entry name" value="PH domain-like"/>
    <property type="match status" value="2"/>
</dbReference>
<dbReference type="InterPro" id="IPR001849">
    <property type="entry name" value="PH_domain"/>
</dbReference>
<reference evidence="13" key="1">
    <citation type="submission" date="2012-12" db="EMBL/GenBank/DDBJ databases">
        <authorList>
            <person name="Hellsten U."/>
            <person name="Grimwood J."/>
            <person name="Chapman J.A."/>
            <person name="Shapiro H."/>
            <person name="Aerts A."/>
            <person name="Otillar R.P."/>
            <person name="Terry A.Y."/>
            <person name="Boore J.L."/>
            <person name="Simakov O."/>
            <person name="Marletaz F."/>
            <person name="Cho S.-J."/>
            <person name="Edsinger-Gonzales E."/>
            <person name="Havlak P."/>
            <person name="Kuo D.-H."/>
            <person name="Larsson T."/>
            <person name="Lv J."/>
            <person name="Arendt D."/>
            <person name="Savage R."/>
            <person name="Osoegawa K."/>
            <person name="de Jong P."/>
            <person name="Lindberg D.R."/>
            <person name="Seaver E.C."/>
            <person name="Weisblat D.A."/>
            <person name="Putnam N.H."/>
            <person name="Grigoriev I.V."/>
            <person name="Rokhsar D.S."/>
        </authorList>
    </citation>
    <scope>NUCLEOTIDE SEQUENCE</scope>
</reference>
<evidence type="ECO:0000259" key="10">
    <source>
        <dbReference type="PROSITE" id="PS50003"/>
    </source>
</evidence>
<dbReference type="InParanoid" id="T1F4S2"/>
<keyword evidence="3" id="KW-0597">Phosphoprotein</keyword>
<dbReference type="RefSeq" id="XP_009016774.1">
    <property type="nucleotide sequence ID" value="XM_009018526.1"/>
</dbReference>
<dbReference type="KEGG" id="hro:HELRODRAFT_171842"/>
<evidence type="ECO:0000256" key="3">
    <source>
        <dbReference type="ARBA" id="ARBA00022553"/>
    </source>
</evidence>
<reference evidence="12" key="3">
    <citation type="submission" date="2015-06" db="UniProtKB">
        <authorList>
            <consortium name="EnsemblMetazoa"/>
        </authorList>
    </citation>
    <scope>IDENTIFICATION</scope>
</reference>
<keyword evidence="6" id="KW-0221">Differentiation</keyword>
<dbReference type="PANTHER" id="PTHR10614">
    <property type="entry name" value="INSULIN RECEPTOR SUBSTRATE"/>
    <property type="match status" value="1"/>
</dbReference>
<keyword evidence="5" id="KW-0677">Repeat</keyword>
<keyword evidence="13" id="KW-1185">Reference proteome</keyword>
<evidence type="ECO:0000313" key="12">
    <source>
        <dbReference type="EnsemblMetazoa" id="HelroP171842"/>
    </source>
</evidence>
<dbReference type="InterPro" id="IPR039011">
    <property type="entry name" value="IRS"/>
</dbReference>
<dbReference type="STRING" id="6412.T1F4S2"/>
<dbReference type="CTD" id="20203821"/>
<dbReference type="EMBL" id="KB096411">
    <property type="protein sequence ID" value="ESO04841.1"/>
    <property type="molecule type" value="Genomic_DNA"/>
</dbReference>
<dbReference type="SMART" id="SM01244">
    <property type="entry name" value="IRS"/>
    <property type="match status" value="1"/>
</dbReference>
<keyword evidence="7" id="KW-0896">Oogenesis</keyword>
<dbReference type="OrthoDB" id="946068at2759"/>
<proteinExistence type="predicted"/>
<dbReference type="SMART" id="SM00233">
    <property type="entry name" value="PH"/>
    <property type="match status" value="1"/>
</dbReference>
<dbReference type="OMA" id="TITNEFE"/>